<evidence type="ECO:0000256" key="1">
    <source>
        <dbReference type="ARBA" id="ARBA00022670"/>
    </source>
</evidence>
<comment type="subcellular location">
    <subcellularLocation>
        <location evidence="9">Endoplasmic reticulum membrane</location>
        <topology evidence="9">Multi-pass membrane protein</topology>
    </subcellularLocation>
</comment>
<feature type="active site" evidence="7">
    <location>
        <position position="337"/>
    </location>
</feature>
<evidence type="ECO:0000256" key="6">
    <source>
        <dbReference type="ARBA" id="ARBA00044456"/>
    </source>
</evidence>
<dbReference type="Gene3D" id="3.30.2010.10">
    <property type="entry name" value="Metalloproteases ('zincins'), catalytic domain"/>
    <property type="match status" value="1"/>
</dbReference>
<feature type="active site" description="Proton donor" evidence="7">
    <location>
        <position position="420"/>
    </location>
</feature>
<evidence type="ECO:0000256" key="7">
    <source>
        <dbReference type="PIRSR" id="PIRSR627057-1"/>
    </source>
</evidence>
<comment type="function">
    <text evidence="9">Proteolytically removes the C-terminal three residues of farnesylated proteins.</text>
</comment>
<dbReference type="EMBL" id="BGPR01005115">
    <property type="protein sequence ID" value="GBN06941.1"/>
    <property type="molecule type" value="Genomic_DNA"/>
</dbReference>
<evidence type="ECO:0000256" key="8">
    <source>
        <dbReference type="PIRSR" id="PIRSR627057-2"/>
    </source>
</evidence>
<name>A0A4Y2KX29_ARAVE</name>
<evidence type="ECO:0000256" key="9">
    <source>
        <dbReference type="RuleBase" id="RU366005"/>
    </source>
</evidence>
<dbReference type="Proteomes" id="UP000499080">
    <property type="component" value="Unassembled WGS sequence"/>
</dbReference>
<evidence type="ECO:0000313" key="12">
    <source>
        <dbReference type="EMBL" id="GBN06941.1"/>
    </source>
</evidence>
<feature type="binding site" evidence="8">
    <location>
        <position position="340"/>
    </location>
    <ligand>
        <name>Zn(2+)</name>
        <dbReference type="ChEBI" id="CHEBI:29105"/>
        <note>catalytic</note>
    </ligand>
</feature>
<feature type="transmembrane region" description="Helical" evidence="9">
    <location>
        <begin position="388"/>
        <end position="408"/>
    </location>
</feature>
<evidence type="ECO:0000256" key="4">
    <source>
        <dbReference type="ARBA" id="ARBA00022833"/>
    </source>
</evidence>
<feature type="transmembrane region" description="Helical" evidence="9">
    <location>
        <begin position="350"/>
        <end position="368"/>
    </location>
</feature>
<sequence>MIRELVEKISLTFLDVPVIKDLMQMPAWTPVQIMNAIIAFTWAVYIWETYLSYRQYKVYNATRSIPPELAGVMDQVTFNKSRLYNLDKSKFALICSLYDQLFQTAVLVFGGIPFLWKLSGQCTGYFGYGREHEVTQTVTFALIGAFITTIIDLPWSLYSTFVIEERHGFNKQTLGFFVKDKIKKFIVVQAIALPLLACIIQIVKVGGDYFFIILWLFCVILSVVLSTVYADFIAPLFDKFTPLPEGTLRARIEELAQSINFPLKKLYVVEGSKRSAHSNAYFYGFFKNKRIVLFDTLMEDYTPLNKEEDKSEENKDEKPKQKTGCNNDEILAVLAHELGHWKLNHVLKNLTIAQVNLFLCFAVFALLYKNSTLYAAFGFHDQQPVIVGLVVIFQYVFSPYNEVLSFLMTALSRRFEFQADAFAKVLNKAADLRGALIKLNRDNLGFPVYDWLYSTWHHSHPPLLERIHALGKLD</sequence>
<evidence type="ECO:0000313" key="13">
    <source>
        <dbReference type="Proteomes" id="UP000499080"/>
    </source>
</evidence>
<feature type="binding site" evidence="8">
    <location>
        <position position="336"/>
    </location>
    <ligand>
        <name>Zn(2+)</name>
        <dbReference type="ChEBI" id="CHEBI:29105"/>
        <note>catalytic</note>
    </ligand>
</feature>
<dbReference type="EC" id="3.4.24.84" evidence="9"/>
<comment type="caution">
    <text evidence="12">The sequence shown here is derived from an EMBL/GenBank/DDBJ whole genome shotgun (WGS) entry which is preliminary data.</text>
</comment>
<keyword evidence="2 8" id="KW-0479">Metal-binding</keyword>
<keyword evidence="5 9" id="KW-0482">Metalloprotease</keyword>
<dbReference type="Pfam" id="PF01435">
    <property type="entry name" value="Peptidase_M48"/>
    <property type="match status" value="1"/>
</dbReference>
<reference evidence="12 13" key="1">
    <citation type="journal article" date="2019" name="Sci. Rep.">
        <title>Orb-weaving spider Araneus ventricosus genome elucidates the spidroin gene catalogue.</title>
        <authorList>
            <person name="Kono N."/>
            <person name="Nakamura H."/>
            <person name="Ohtoshi R."/>
            <person name="Moran D.A.P."/>
            <person name="Shinohara A."/>
            <person name="Yoshida Y."/>
            <person name="Fujiwara M."/>
            <person name="Mori M."/>
            <person name="Tomita M."/>
            <person name="Arakawa K."/>
        </authorList>
    </citation>
    <scope>NUCLEOTIDE SEQUENCE [LARGE SCALE GENOMIC DNA]</scope>
</reference>
<feature type="binding site" evidence="8">
    <location>
        <position position="416"/>
    </location>
    <ligand>
        <name>Zn(2+)</name>
        <dbReference type="ChEBI" id="CHEBI:29105"/>
        <note>catalytic</note>
    </ligand>
</feature>
<gene>
    <name evidence="12" type="primary">ZMPSTE24_0</name>
    <name evidence="12" type="ORF">AVEN_166468_1</name>
</gene>
<evidence type="ECO:0000256" key="2">
    <source>
        <dbReference type="ARBA" id="ARBA00022723"/>
    </source>
</evidence>
<feature type="transmembrane region" description="Helical" evidence="9">
    <location>
        <begin position="209"/>
        <end position="230"/>
    </location>
</feature>
<dbReference type="GO" id="GO:0071586">
    <property type="term" value="P:CAAX-box protein processing"/>
    <property type="evidence" value="ECO:0007669"/>
    <property type="project" value="UniProtKB-UniRule"/>
</dbReference>
<dbReference type="InterPro" id="IPR032456">
    <property type="entry name" value="Peptidase_M48_N"/>
</dbReference>
<dbReference type="Pfam" id="PF16491">
    <property type="entry name" value="Peptidase_M48_N"/>
    <property type="match status" value="1"/>
</dbReference>
<feature type="transmembrane region" description="Helical" evidence="9">
    <location>
        <begin position="27"/>
        <end position="47"/>
    </location>
</feature>
<dbReference type="FunFam" id="3.30.2010.10:FF:000003">
    <property type="entry name" value="CAAX prenyl protease"/>
    <property type="match status" value="1"/>
</dbReference>
<keyword evidence="4 8" id="KW-0862">Zinc</keyword>
<dbReference type="GO" id="GO:0005789">
    <property type="term" value="C:endoplasmic reticulum membrane"/>
    <property type="evidence" value="ECO:0007669"/>
    <property type="project" value="UniProtKB-SubCell"/>
</dbReference>
<dbReference type="InterPro" id="IPR001915">
    <property type="entry name" value="Peptidase_M48"/>
</dbReference>
<dbReference type="GO" id="GO:0004222">
    <property type="term" value="F:metalloendopeptidase activity"/>
    <property type="evidence" value="ECO:0007669"/>
    <property type="project" value="UniProtKB-UniRule"/>
</dbReference>
<evidence type="ECO:0000256" key="5">
    <source>
        <dbReference type="ARBA" id="ARBA00023049"/>
    </source>
</evidence>
<evidence type="ECO:0000259" key="11">
    <source>
        <dbReference type="Pfam" id="PF16491"/>
    </source>
</evidence>
<keyword evidence="9" id="KW-0256">Endoplasmic reticulum</keyword>
<organism evidence="12 13">
    <name type="scientific">Araneus ventricosus</name>
    <name type="common">Orbweaver spider</name>
    <name type="synonym">Epeira ventricosa</name>
    <dbReference type="NCBI Taxonomy" id="182803"/>
    <lineage>
        <taxon>Eukaryota</taxon>
        <taxon>Metazoa</taxon>
        <taxon>Ecdysozoa</taxon>
        <taxon>Arthropoda</taxon>
        <taxon>Chelicerata</taxon>
        <taxon>Arachnida</taxon>
        <taxon>Araneae</taxon>
        <taxon>Araneomorphae</taxon>
        <taxon>Entelegynae</taxon>
        <taxon>Araneoidea</taxon>
        <taxon>Araneidae</taxon>
        <taxon>Araneus</taxon>
    </lineage>
</organism>
<comment type="catalytic activity">
    <reaction evidence="6 9">
        <text>Hydrolyzes the peptide bond -P2-(S-farnesyl or geranylgeranyl)C-P1'-P2'-P3'-COOH where P1' and P2' are amino acids with aliphatic side chains and P3' is any C-terminal residue.</text>
        <dbReference type="EC" id="3.4.24.84"/>
    </reaction>
</comment>
<keyword evidence="9" id="KW-0812">Transmembrane</keyword>
<accession>A0A4Y2KX29</accession>
<proteinExistence type="inferred from homology"/>
<dbReference type="OrthoDB" id="360839at2759"/>
<dbReference type="AlphaFoldDB" id="A0A4Y2KX29"/>
<dbReference type="PANTHER" id="PTHR10120">
    <property type="entry name" value="CAAX PRENYL PROTEASE 1"/>
    <property type="match status" value="1"/>
</dbReference>
<evidence type="ECO:0000259" key="10">
    <source>
        <dbReference type="Pfam" id="PF01435"/>
    </source>
</evidence>
<feature type="transmembrane region" description="Helical" evidence="9">
    <location>
        <begin position="91"/>
        <end position="116"/>
    </location>
</feature>
<feature type="domain" description="CAAX prenyl protease 1 N-terminal" evidence="11">
    <location>
        <begin position="55"/>
        <end position="239"/>
    </location>
</feature>
<keyword evidence="13" id="KW-1185">Reference proteome</keyword>
<keyword evidence="9" id="KW-1133">Transmembrane helix</keyword>
<protein>
    <recommendedName>
        <fullName evidence="9">CAAX prenyl protease</fullName>
        <ecNumber evidence="9">3.4.24.84</ecNumber>
    </recommendedName>
</protein>
<dbReference type="InterPro" id="IPR027057">
    <property type="entry name" value="CAXX_Prtase_1"/>
</dbReference>
<dbReference type="CDD" id="cd07343">
    <property type="entry name" value="M48A_Zmpste24p_like"/>
    <property type="match status" value="1"/>
</dbReference>
<comment type="similarity">
    <text evidence="9">Belongs to the peptidase M48A family.</text>
</comment>
<keyword evidence="9" id="KW-0472">Membrane</keyword>
<feature type="domain" description="Peptidase M48" evidence="10">
    <location>
        <begin position="243"/>
        <end position="472"/>
    </location>
</feature>
<evidence type="ECO:0000256" key="3">
    <source>
        <dbReference type="ARBA" id="ARBA00022801"/>
    </source>
</evidence>
<keyword evidence="3 9" id="KW-0378">Hydrolase</keyword>
<dbReference type="GO" id="GO:0046872">
    <property type="term" value="F:metal ion binding"/>
    <property type="evidence" value="ECO:0007669"/>
    <property type="project" value="UniProtKB-UniRule"/>
</dbReference>
<feature type="transmembrane region" description="Helical" evidence="9">
    <location>
        <begin position="136"/>
        <end position="163"/>
    </location>
</feature>
<keyword evidence="1 9" id="KW-0645">Protease</keyword>
<comment type="cofactor">
    <cofactor evidence="8 9">
        <name>Zn(2+)</name>
        <dbReference type="ChEBI" id="CHEBI:29105"/>
    </cofactor>
    <text evidence="8 9">Binds 1 zinc ion per subunit.</text>
</comment>
<feature type="transmembrane region" description="Helical" evidence="9">
    <location>
        <begin position="184"/>
        <end position="203"/>
    </location>
</feature>